<dbReference type="Proteomes" id="UP000541033">
    <property type="component" value="Unassembled WGS sequence"/>
</dbReference>
<sequence>MENGVDNQGQQPPTYPSGPLGDVPPGNLPPANFPPAPTQGAPKTSLVFPIIATVLFWPVGLFGILKTVSARKALAVADYATATQDARSAKTLSIIATCVGALGWLLSIILVIVTLGIATTLATPDEPTPTYSEVSADGPTNEIVFTLTVDEGTATHDFTGILGGTDFENYDLPDSEFESSLTKTILIDKDSEDFTVNVSSATPGATVSCEFTVDGELQTKQTAVDSTYCSFYTEIEGDAKPTETPAATPSESPTSSAFTAPSFAVGDCLTTVTTNAGTSSTKADCAGAHDGQVTHVETLPEGDYPGDEALTAQADSICSGDAFTNFVGVPFAYSDLAGSYMYPKALNWMMGDREITCLVHVAEGQTTGSLQNAGH</sequence>
<reference evidence="8 9" key="1">
    <citation type="submission" date="2020-02" db="EMBL/GenBank/DDBJ databases">
        <title>Sequencing the genomes of 1000 actinobacteria strains.</title>
        <authorList>
            <person name="Klenk H.-P."/>
        </authorList>
    </citation>
    <scope>NUCLEOTIDE SEQUENCE [LARGE SCALE GENOMIC DNA]</scope>
    <source>
        <strain evidence="8 9">DSM 27960</strain>
    </source>
</reference>
<keyword evidence="3 6" id="KW-1133">Transmembrane helix</keyword>
<feature type="transmembrane region" description="Helical" evidence="6">
    <location>
        <begin position="46"/>
        <end position="65"/>
    </location>
</feature>
<evidence type="ECO:0000313" key="8">
    <source>
        <dbReference type="EMBL" id="NIH53662.1"/>
    </source>
</evidence>
<evidence type="ECO:0000256" key="2">
    <source>
        <dbReference type="ARBA" id="ARBA00022692"/>
    </source>
</evidence>
<dbReference type="InterPro" id="IPR051423">
    <property type="entry name" value="CD225/Dispanin"/>
</dbReference>
<name>A0A7X5TUK3_9MICO</name>
<comment type="caution">
    <text evidence="8">The sequence shown here is derived from an EMBL/GenBank/DDBJ whole genome shotgun (WGS) entry which is preliminary data.</text>
</comment>
<keyword evidence="4 6" id="KW-0472">Membrane</keyword>
<evidence type="ECO:0000313" key="9">
    <source>
        <dbReference type="Proteomes" id="UP000541033"/>
    </source>
</evidence>
<keyword evidence="2 6" id="KW-0812">Transmembrane</keyword>
<evidence type="ECO:0000256" key="1">
    <source>
        <dbReference type="ARBA" id="ARBA00004370"/>
    </source>
</evidence>
<dbReference type="InterPro" id="IPR026004">
    <property type="entry name" value="Septum_form"/>
</dbReference>
<comment type="subcellular location">
    <subcellularLocation>
        <location evidence="1">Membrane</location>
    </subcellularLocation>
</comment>
<evidence type="ECO:0000259" key="7">
    <source>
        <dbReference type="Pfam" id="PF13845"/>
    </source>
</evidence>
<dbReference type="PANTHER" id="PTHR14948">
    <property type="entry name" value="NG5"/>
    <property type="match status" value="1"/>
</dbReference>
<dbReference type="AlphaFoldDB" id="A0A7X5TUK3"/>
<feature type="region of interest" description="Disordered" evidence="5">
    <location>
        <begin position="1"/>
        <end position="36"/>
    </location>
</feature>
<dbReference type="Pfam" id="PF04505">
    <property type="entry name" value="CD225"/>
    <property type="match status" value="1"/>
</dbReference>
<feature type="compositionally biased region" description="Pro residues" evidence="5">
    <location>
        <begin position="26"/>
        <end position="36"/>
    </location>
</feature>
<dbReference type="Pfam" id="PF13845">
    <property type="entry name" value="Septum_form"/>
    <property type="match status" value="1"/>
</dbReference>
<feature type="domain" description="Septum formation-related" evidence="7">
    <location>
        <begin position="251"/>
        <end position="357"/>
    </location>
</feature>
<organism evidence="8 9">
    <name type="scientific">Lysinibacter cavernae</name>
    <dbReference type="NCBI Taxonomy" id="1640652"/>
    <lineage>
        <taxon>Bacteria</taxon>
        <taxon>Bacillati</taxon>
        <taxon>Actinomycetota</taxon>
        <taxon>Actinomycetes</taxon>
        <taxon>Micrococcales</taxon>
        <taxon>Microbacteriaceae</taxon>
        <taxon>Lysinibacter</taxon>
    </lineage>
</organism>
<dbReference type="InterPro" id="IPR007593">
    <property type="entry name" value="CD225/Dispanin_fam"/>
</dbReference>
<dbReference type="RefSeq" id="WP_167149463.1">
    <property type="nucleotide sequence ID" value="NZ_JAAMOX010000001.1"/>
</dbReference>
<dbReference type="EMBL" id="JAAMOX010000001">
    <property type="protein sequence ID" value="NIH53662.1"/>
    <property type="molecule type" value="Genomic_DNA"/>
</dbReference>
<feature type="transmembrane region" description="Helical" evidence="6">
    <location>
        <begin position="94"/>
        <end position="118"/>
    </location>
</feature>
<proteinExistence type="predicted"/>
<dbReference type="PANTHER" id="PTHR14948:SF25">
    <property type="entry name" value="DUF4190 DOMAIN-CONTAINING PROTEIN"/>
    <property type="match status" value="1"/>
</dbReference>
<protein>
    <recommendedName>
        <fullName evidence="7">Septum formation-related domain-containing protein</fullName>
    </recommendedName>
</protein>
<evidence type="ECO:0000256" key="5">
    <source>
        <dbReference type="SAM" id="MobiDB-lite"/>
    </source>
</evidence>
<evidence type="ECO:0000256" key="6">
    <source>
        <dbReference type="SAM" id="Phobius"/>
    </source>
</evidence>
<feature type="compositionally biased region" description="Polar residues" evidence="5">
    <location>
        <begin position="1"/>
        <end position="12"/>
    </location>
</feature>
<keyword evidence="9" id="KW-1185">Reference proteome</keyword>
<evidence type="ECO:0000256" key="3">
    <source>
        <dbReference type="ARBA" id="ARBA00022989"/>
    </source>
</evidence>
<accession>A0A7X5TUK3</accession>
<gene>
    <name evidence="8" type="ORF">FHX76_001530</name>
</gene>
<evidence type="ECO:0000256" key="4">
    <source>
        <dbReference type="ARBA" id="ARBA00023136"/>
    </source>
</evidence>
<dbReference type="GO" id="GO:0016020">
    <property type="term" value="C:membrane"/>
    <property type="evidence" value="ECO:0007669"/>
    <property type="project" value="UniProtKB-SubCell"/>
</dbReference>